<dbReference type="CDD" id="cd00077">
    <property type="entry name" value="HDc"/>
    <property type="match status" value="1"/>
</dbReference>
<dbReference type="EMBL" id="PNYA01000001">
    <property type="protein sequence ID" value="PMS23935.1"/>
    <property type="molecule type" value="Genomic_DNA"/>
</dbReference>
<evidence type="ECO:0000259" key="1">
    <source>
        <dbReference type="PROSITE" id="PS51832"/>
    </source>
</evidence>
<dbReference type="GO" id="GO:0008081">
    <property type="term" value="F:phosphoric diester hydrolase activity"/>
    <property type="evidence" value="ECO:0007669"/>
    <property type="project" value="UniProtKB-ARBA"/>
</dbReference>
<keyword evidence="2" id="KW-0378">Hydrolase</keyword>
<dbReference type="RefSeq" id="WP_102643642.1">
    <property type="nucleotide sequence ID" value="NZ_PNYA01000001.1"/>
</dbReference>
<evidence type="ECO:0000313" key="3">
    <source>
        <dbReference type="Proteomes" id="UP000235616"/>
    </source>
</evidence>
<dbReference type="OrthoDB" id="9774747at2"/>
<accession>A0A2N7W3F7</accession>
<name>A0A2N7W3F7_9BURK</name>
<dbReference type="InterPro" id="IPR052020">
    <property type="entry name" value="Cyclic_di-GMP/3'3'-cGAMP_PDE"/>
</dbReference>
<dbReference type="SMART" id="SM00471">
    <property type="entry name" value="HDc"/>
    <property type="match status" value="1"/>
</dbReference>
<proteinExistence type="predicted"/>
<reference evidence="2 3" key="1">
    <citation type="submission" date="2018-01" db="EMBL/GenBank/DDBJ databases">
        <title>Whole genome analyses suggest that Burkholderia sensu lato contains two further novel genera in the rhizoxinica-symbiotica group Mycetohabitans gen. nov., and Trinickia gen. nov.: implications for the evolution of diazotrophy and nodulation in the Burkholderiaceae.</title>
        <authorList>
            <person name="Estrada-de los Santos P."/>
            <person name="Palmer M."/>
            <person name="Chavez-Ramirez B."/>
            <person name="Beukes C."/>
            <person name="Steenkamp E.T."/>
            <person name="Hirsch A.M."/>
            <person name="Manyaka P."/>
            <person name="Maluk M."/>
            <person name="Lafos M."/>
            <person name="Crook M."/>
            <person name="Gross E."/>
            <person name="Simon M.F."/>
            <person name="Bueno dos Reis Junior F."/>
            <person name="Poole P.S."/>
            <person name="Venter S.N."/>
            <person name="James E.K."/>
        </authorList>
    </citation>
    <scope>NUCLEOTIDE SEQUENCE [LARGE SCALE GENOMIC DNA]</scope>
    <source>
        <strain evidence="2 3">GIMN1.004</strain>
    </source>
</reference>
<dbReference type="InterPro" id="IPR037522">
    <property type="entry name" value="HD_GYP_dom"/>
</dbReference>
<dbReference type="SUPFAM" id="SSF109604">
    <property type="entry name" value="HD-domain/PDEase-like"/>
    <property type="match status" value="1"/>
</dbReference>
<gene>
    <name evidence="2" type="ORF">C0Z18_01925</name>
</gene>
<dbReference type="PROSITE" id="PS51832">
    <property type="entry name" value="HD_GYP"/>
    <property type="match status" value="1"/>
</dbReference>
<dbReference type="AlphaFoldDB" id="A0A2N7W3F7"/>
<dbReference type="InterPro" id="IPR003607">
    <property type="entry name" value="HD/PDEase_dom"/>
</dbReference>
<comment type="caution">
    <text evidence="2">The sequence shown here is derived from an EMBL/GenBank/DDBJ whole genome shotgun (WGS) entry which is preliminary data.</text>
</comment>
<feature type="domain" description="HD-GYP" evidence="1">
    <location>
        <begin position="21"/>
        <end position="216"/>
    </location>
</feature>
<protein>
    <submittedName>
        <fullName evidence="2">Phosphohydrolase</fullName>
    </submittedName>
</protein>
<dbReference type="Proteomes" id="UP000235616">
    <property type="component" value="Unassembled WGS sequence"/>
</dbReference>
<organism evidence="2 3">
    <name type="scientific">Trinickia dabaoshanensis</name>
    <dbReference type="NCBI Taxonomy" id="564714"/>
    <lineage>
        <taxon>Bacteria</taxon>
        <taxon>Pseudomonadati</taxon>
        <taxon>Pseudomonadota</taxon>
        <taxon>Betaproteobacteria</taxon>
        <taxon>Burkholderiales</taxon>
        <taxon>Burkholderiaceae</taxon>
        <taxon>Trinickia</taxon>
    </lineage>
</organism>
<dbReference type="Gene3D" id="1.10.3210.10">
    <property type="entry name" value="Hypothetical protein af1432"/>
    <property type="match status" value="1"/>
</dbReference>
<keyword evidence="3" id="KW-1185">Reference proteome</keyword>
<dbReference type="Pfam" id="PF13487">
    <property type="entry name" value="HD_5"/>
    <property type="match status" value="1"/>
</dbReference>
<dbReference type="PANTHER" id="PTHR45228">
    <property type="entry name" value="CYCLIC DI-GMP PHOSPHODIESTERASE TM_0186-RELATED"/>
    <property type="match status" value="1"/>
</dbReference>
<evidence type="ECO:0000313" key="2">
    <source>
        <dbReference type="EMBL" id="PMS23935.1"/>
    </source>
</evidence>
<sequence>MRLFDRIAALIPAPLASRRLPIEASLVSLFSLAWVVEARDPYTGGHLWRVSEYARLVADRLGLAQAEAGRVALGGFLHDLGKIGIPDSVLLKAGQLSDEQYAVIRTHPEVGRRLVARHPLGAIVMDAVHLHHERPDGKGYPLGLSEPGIPLTASIVGVCDAFDAMTSARPYRRPMPIERALEIVREQRGTQFDSRCADALVDLGRSMALLHIAGHSEDGIPLRECHACGPTVVLTKAHRIGEPVFCPACGTGYETRAGSDALIATGKTANASDLIPAPDMDLIDRLIAKLDVSS</sequence>